<comment type="caution">
    <text evidence="1">The sequence shown here is derived from an EMBL/GenBank/DDBJ whole genome shotgun (WGS) entry which is preliminary data.</text>
</comment>
<name>W2C4P7_9BACT</name>
<dbReference type="AlphaFoldDB" id="W2C4P7"/>
<evidence type="ECO:0000313" key="2">
    <source>
        <dbReference type="Proteomes" id="UP000018837"/>
    </source>
</evidence>
<sequence length="58" mass="6639">MAIIALIFFCFLFFYQEKKRESGYGGEAPAKAPTNLLRLPNAPHEGQNNSLHLFRRTL</sequence>
<dbReference type="Proteomes" id="UP000018837">
    <property type="component" value="Unassembled WGS sequence"/>
</dbReference>
<dbReference type="EMBL" id="AYUF01000482">
    <property type="protein sequence ID" value="ETK01431.1"/>
    <property type="molecule type" value="Genomic_DNA"/>
</dbReference>
<organism evidence="1 2">
    <name type="scientific">Tannerella sp. oral taxon BU063 isolate Cell 2</name>
    <dbReference type="NCBI Taxonomy" id="1411148"/>
    <lineage>
        <taxon>Bacteria</taxon>
        <taxon>Pseudomonadati</taxon>
        <taxon>Bacteroidota</taxon>
        <taxon>Bacteroidia</taxon>
        <taxon>Bacteroidales</taxon>
        <taxon>Tannerellaceae</taxon>
        <taxon>Tannerella</taxon>
    </lineage>
</organism>
<proteinExistence type="predicted"/>
<gene>
    <name evidence="1" type="ORF">N425_10095</name>
</gene>
<reference evidence="1 2" key="1">
    <citation type="submission" date="2013-11" db="EMBL/GenBank/DDBJ databases">
        <title>Single cell genomics of uncultured Tannerella BU063 (oral taxon 286).</title>
        <authorList>
            <person name="Beall C.J."/>
            <person name="Campbell A.G."/>
            <person name="Griffen A.L."/>
            <person name="Podar M."/>
            <person name="Leys E.J."/>
        </authorList>
    </citation>
    <scope>NUCLEOTIDE SEQUENCE [LARGE SCALE GENOMIC DNA]</scope>
    <source>
        <strain evidence="1">Cell 2</strain>
    </source>
</reference>
<accession>W2C4P7</accession>
<protein>
    <submittedName>
        <fullName evidence="1">Uncharacterized protein</fullName>
    </submittedName>
</protein>
<evidence type="ECO:0000313" key="1">
    <source>
        <dbReference type="EMBL" id="ETK01431.1"/>
    </source>
</evidence>